<proteinExistence type="predicted"/>
<protein>
    <recommendedName>
        <fullName evidence="4">DUF3545 domain-containing protein</fullName>
    </recommendedName>
</protein>
<dbReference type="RefSeq" id="WP_007620798.1">
    <property type="nucleotide sequence ID" value="NZ_BAEO01000037.1"/>
</dbReference>
<comment type="caution">
    <text evidence="2">The sequence shown here is derived from an EMBL/GenBank/DDBJ whole genome shotgun (WGS) entry which is preliminary data.</text>
</comment>
<dbReference type="Proteomes" id="UP000006327">
    <property type="component" value="Unassembled WGS sequence"/>
</dbReference>
<dbReference type="EMBL" id="BAEO01000037">
    <property type="protein sequence ID" value="GAC19678.1"/>
    <property type="molecule type" value="Genomic_DNA"/>
</dbReference>
<gene>
    <name evidence="2" type="ORF">GARC_2713</name>
</gene>
<dbReference type="OrthoDB" id="5918741at2"/>
<keyword evidence="3" id="KW-1185">Reference proteome</keyword>
<dbReference type="Pfam" id="PF12065">
    <property type="entry name" value="DUF3545"/>
    <property type="match status" value="1"/>
</dbReference>
<feature type="compositionally biased region" description="Polar residues" evidence="1">
    <location>
        <begin position="1"/>
        <end position="11"/>
    </location>
</feature>
<evidence type="ECO:0008006" key="4">
    <source>
        <dbReference type="Google" id="ProtNLM"/>
    </source>
</evidence>
<accession>K6YSK9</accession>
<reference evidence="2 3" key="1">
    <citation type="journal article" date="2017" name="Antonie Van Leeuwenhoek">
        <title>Rhizobium rhizosphaerae sp. nov., a novel species isolated from rice rhizosphere.</title>
        <authorList>
            <person name="Zhao J.J."/>
            <person name="Zhang J."/>
            <person name="Zhang R.J."/>
            <person name="Zhang C.W."/>
            <person name="Yin H.Q."/>
            <person name="Zhang X.X."/>
        </authorList>
    </citation>
    <scope>NUCLEOTIDE SEQUENCE [LARGE SCALE GENOMIC DNA]</scope>
    <source>
        <strain evidence="2 3">BSs20135</strain>
    </source>
</reference>
<feature type="region of interest" description="Disordered" evidence="1">
    <location>
        <begin position="1"/>
        <end position="24"/>
    </location>
</feature>
<organism evidence="2 3">
    <name type="scientific">Paraglaciecola arctica BSs20135</name>
    <dbReference type="NCBI Taxonomy" id="493475"/>
    <lineage>
        <taxon>Bacteria</taxon>
        <taxon>Pseudomonadati</taxon>
        <taxon>Pseudomonadota</taxon>
        <taxon>Gammaproteobacteria</taxon>
        <taxon>Alteromonadales</taxon>
        <taxon>Alteromonadaceae</taxon>
        <taxon>Paraglaciecola</taxon>
    </lineage>
</organism>
<evidence type="ECO:0000256" key="1">
    <source>
        <dbReference type="SAM" id="MobiDB-lite"/>
    </source>
</evidence>
<dbReference type="InterPro" id="IPR021932">
    <property type="entry name" value="DUF3545"/>
</dbReference>
<dbReference type="AlphaFoldDB" id="K6YSK9"/>
<evidence type="ECO:0000313" key="2">
    <source>
        <dbReference type="EMBL" id="GAC19678.1"/>
    </source>
</evidence>
<name>K6YSK9_9ALTE</name>
<evidence type="ECO:0000313" key="3">
    <source>
        <dbReference type="Proteomes" id="UP000006327"/>
    </source>
</evidence>
<sequence>MDKSELLSTLDSETKSSKSKANKRKWREIEAIHDRHRLKQELRDLGMSPEDALEFL</sequence>